<name>A0A6J7TX35_9ZZZZ</name>
<dbReference type="AlphaFoldDB" id="A0A6J7TX35"/>
<evidence type="ECO:0000313" key="1">
    <source>
        <dbReference type="EMBL" id="CAB4906322.1"/>
    </source>
</evidence>
<evidence type="ECO:0000313" key="2">
    <source>
        <dbReference type="EMBL" id="CAB5057226.1"/>
    </source>
</evidence>
<sequence length="31" mass="3508">MLADFIHGFHNGFETKLTNDLFQAHITGMNS</sequence>
<protein>
    <submittedName>
        <fullName evidence="2">Unannotated protein</fullName>
    </submittedName>
</protein>
<accession>A0A6J7TX35</accession>
<dbReference type="EMBL" id="CAFBMD010000123">
    <property type="protein sequence ID" value="CAB4906322.1"/>
    <property type="molecule type" value="Genomic_DNA"/>
</dbReference>
<organism evidence="2">
    <name type="scientific">freshwater metagenome</name>
    <dbReference type="NCBI Taxonomy" id="449393"/>
    <lineage>
        <taxon>unclassified sequences</taxon>
        <taxon>metagenomes</taxon>
        <taxon>ecological metagenomes</taxon>
    </lineage>
</organism>
<proteinExistence type="predicted"/>
<dbReference type="EMBL" id="CAFBQF010000130">
    <property type="protein sequence ID" value="CAB5057226.1"/>
    <property type="molecule type" value="Genomic_DNA"/>
</dbReference>
<gene>
    <name evidence="1" type="ORF">UFOPK3492_01216</name>
    <name evidence="2" type="ORF">UFOPK4295_01587</name>
</gene>
<reference evidence="2" key="1">
    <citation type="submission" date="2020-05" db="EMBL/GenBank/DDBJ databases">
        <authorList>
            <person name="Chiriac C."/>
            <person name="Salcher M."/>
            <person name="Ghai R."/>
            <person name="Kavagutti S V."/>
        </authorList>
    </citation>
    <scope>NUCLEOTIDE SEQUENCE</scope>
</reference>